<protein>
    <submittedName>
        <fullName evidence="2 4">Uncharacterized protein</fullName>
    </submittedName>
</protein>
<accession>A0A0M3K6T0</accession>
<evidence type="ECO:0000313" key="3">
    <source>
        <dbReference type="Proteomes" id="UP000267096"/>
    </source>
</evidence>
<dbReference type="OrthoDB" id="5593200at2759"/>
<evidence type="ECO:0000313" key="4">
    <source>
        <dbReference type="WBParaSite" id="ASIM_0001667101-mRNA-1"/>
    </source>
</evidence>
<keyword evidence="3" id="KW-1185">Reference proteome</keyword>
<reference evidence="4" key="1">
    <citation type="submission" date="2017-02" db="UniProtKB">
        <authorList>
            <consortium name="WormBaseParasite"/>
        </authorList>
    </citation>
    <scope>IDENTIFICATION</scope>
</reference>
<sequence length="146" mass="15843">MGPSPVDNDIPMNNSDAGRQNSSSDEDYERDGWHIGYEVEMNGIGTLIDNGSIDSIETSSFTGSDSDATDADSDSRYAGYEALPTAASEVRQHPDAQQYLSTVSAVPMSVHQQFEEALSEAPEIHLKDSDIPLEHQPQPIELDEGT</sequence>
<organism evidence="4">
    <name type="scientific">Anisakis simplex</name>
    <name type="common">Herring worm</name>
    <dbReference type="NCBI Taxonomy" id="6269"/>
    <lineage>
        <taxon>Eukaryota</taxon>
        <taxon>Metazoa</taxon>
        <taxon>Ecdysozoa</taxon>
        <taxon>Nematoda</taxon>
        <taxon>Chromadorea</taxon>
        <taxon>Rhabditida</taxon>
        <taxon>Spirurina</taxon>
        <taxon>Ascaridomorpha</taxon>
        <taxon>Ascaridoidea</taxon>
        <taxon>Anisakidae</taxon>
        <taxon>Anisakis</taxon>
        <taxon>Anisakis simplex complex</taxon>
    </lineage>
</organism>
<gene>
    <name evidence="2" type="ORF">ASIM_LOCUS16077</name>
</gene>
<proteinExistence type="predicted"/>
<dbReference type="Proteomes" id="UP000267096">
    <property type="component" value="Unassembled WGS sequence"/>
</dbReference>
<feature type="region of interest" description="Disordered" evidence="1">
    <location>
        <begin position="1"/>
        <end position="32"/>
    </location>
</feature>
<dbReference type="WBParaSite" id="ASIM_0001667101-mRNA-1">
    <property type="protein sequence ID" value="ASIM_0001667101-mRNA-1"/>
    <property type="gene ID" value="ASIM_0001667101"/>
</dbReference>
<evidence type="ECO:0000313" key="2">
    <source>
        <dbReference type="EMBL" id="VDK56800.1"/>
    </source>
</evidence>
<dbReference type="AlphaFoldDB" id="A0A0M3K6T0"/>
<dbReference type="EMBL" id="UYRR01032787">
    <property type="protein sequence ID" value="VDK56800.1"/>
    <property type="molecule type" value="Genomic_DNA"/>
</dbReference>
<reference evidence="2 3" key="2">
    <citation type="submission" date="2018-11" db="EMBL/GenBank/DDBJ databases">
        <authorList>
            <consortium name="Pathogen Informatics"/>
        </authorList>
    </citation>
    <scope>NUCLEOTIDE SEQUENCE [LARGE SCALE GENOMIC DNA]</scope>
</reference>
<name>A0A0M3K6T0_ANISI</name>
<feature type="compositionally biased region" description="Polar residues" evidence="1">
    <location>
        <begin position="11"/>
        <end position="23"/>
    </location>
</feature>
<evidence type="ECO:0000256" key="1">
    <source>
        <dbReference type="SAM" id="MobiDB-lite"/>
    </source>
</evidence>